<organism evidence="2 3">
    <name type="scientific">Nocardia halotolerans</name>
    <dbReference type="NCBI Taxonomy" id="1755878"/>
    <lineage>
        <taxon>Bacteria</taxon>
        <taxon>Bacillati</taxon>
        <taxon>Actinomycetota</taxon>
        <taxon>Actinomycetes</taxon>
        <taxon>Mycobacteriales</taxon>
        <taxon>Nocardiaceae</taxon>
        <taxon>Nocardia</taxon>
    </lineage>
</organism>
<name>A0ABV8VFM4_9NOCA</name>
<dbReference type="EMBL" id="JBHSDL010000007">
    <property type="protein sequence ID" value="MFC4374153.1"/>
    <property type="molecule type" value="Genomic_DNA"/>
</dbReference>
<evidence type="ECO:0000256" key="1">
    <source>
        <dbReference type="SAM" id="Phobius"/>
    </source>
</evidence>
<evidence type="ECO:0000313" key="3">
    <source>
        <dbReference type="Proteomes" id="UP001595844"/>
    </source>
</evidence>
<keyword evidence="3" id="KW-1185">Reference proteome</keyword>
<comment type="caution">
    <text evidence="2">The sequence shown here is derived from an EMBL/GenBank/DDBJ whole genome shotgun (WGS) entry which is preliminary data.</text>
</comment>
<dbReference type="InterPro" id="IPR007163">
    <property type="entry name" value="VCA0040-like"/>
</dbReference>
<reference evidence="3" key="1">
    <citation type="journal article" date="2019" name="Int. J. Syst. Evol. Microbiol.">
        <title>The Global Catalogue of Microorganisms (GCM) 10K type strain sequencing project: providing services to taxonomists for standard genome sequencing and annotation.</title>
        <authorList>
            <consortium name="The Broad Institute Genomics Platform"/>
            <consortium name="The Broad Institute Genome Sequencing Center for Infectious Disease"/>
            <person name="Wu L."/>
            <person name="Ma J."/>
        </authorList>
    </citation>
    <scope>NUCLEOTIDE SEQUENCE [LARGE SCALE GENOMIC DNA]</scope>
    <source>
        <strain evidence="3">IBRC-M 10490</strain>
    </source>
</reference>
<dbReference type="Pfam" id="PF04018">
    <property type="entry name" value="VCA0040-like"/>
    <property type="match status" value="1"/>
</dbReference>
<dbReference type="Proteomes" id="UP001595844">
    <property type="component" value="Unassembled WGS sequence"/>
</dbReference>
<keyword evidence="1" id="KW-1133">Transmembrane helix</keyword>
<feature type="transmembrane region" description="Helical" evidence="1">
    <location>
        <begin position="207"/>
        <end position="225"/>
    </location>
</feature>
<dbReference type="PANTHER" id="PTHR37308">
    <property type="entry name" value="INTEGRAL MEMBRANE PROTEIN"/>
    <property type="match status" value="1"/>
</dbReference>
<keyword evidence="1" id="KW-0472">Membrane</keyword>
<proteinExistence type="predicted"/>
<feature type="transmembrane region" description="Helical" evidence="1">
    <location>
        <begin position="138"/>
        <end position="154"/>
    </location>
</feature>
<dbReference type="PANTHER" id="PTHR37308:SF1">
    <property type="entry name" value="POLYPRENYL-PHOSPHATE TRANSPORTER"/>
    <property type="match status" value="1"/>
</dbReference>
<sequence length="321" mass="34368">MSRSTGNYLLDVLRGGLMGTAEVVPGVSGGTVALVTGMYDRLILSAGHTVTSMKLLATDVPKGRGTERAAQEFRQVDLPFLLSVLAGMVVAALTAAKLVVPLVEDHPQRTFALFFGLVLASLWVPYSESGRRWTLREWALAGVVAVVAFVLTGLPPSEIADPNPLLVVGVAAVAICALVLPGVSGSFVLLATGIYTVTFNALNDRDLGYIALFGLGAFLGLAFFVKLLQWVLEHHHRLMMVIMTGLLAGSLRALWPWQPWESDSRELQAPSGDVPMTVALIVGGWLIVVAIIVIERKTRAVHLDNPTVAPIEQPNTDSTRS</sequence>
<accession>A0ABV8VFM4</accession>
<dbReference type="RefSeq" id="WP_378558480.1">
    <property type="nucleotide sequence ID" value="NZ_JBHSDL010000007.1"/>
</dbReference>
<protein>
    <submittedName>
        <fullName evidence="2">DUF368 domain-containing protein</fullName>
    </submittedName>
</protein>
<feature type="transmembrane region" description="Helical" evidence="1">
    <location>
        <begin position="166"/>
        <end position="195"/>
    </location>
</feature>
<feature type="transmembrane region" description="Helical" evidence="1">
    <location>
        <begin position="275"/>
        <end position="294"/>
    </location>
</feature>
<keyword evidence="1" id="KW-0812">Transmembrane</keyword>
<feature type="transmembrane region" description="Helical" evidence="1">
    <location>
        <begin position="110"/>
        <end position="126"/>
    </location>
</feature>
<gene>
    <name evidence="2" type="ORF">ACFO5K_08540</name>
</gene>
<feature type="transmembrane region" description="Helical" evidence="1">
    <location>
        <begin position="80"/>
        <end position="103"/>
    </location>
</feature>
<evidence type="ECO:0000313" key="2">
    <source>
        <dbReference type="EMBL" id="MFC4374153.1"/>
    </source>
</evidence>